<dbReference type="GO" id="GO:0038023">
    <property type="term" value="F:signaling receptor activity"/>
    <property type="evidence" value="ECO:0007669"/>
    <property type="project" value="TreeGrafter"/>
</dbReference>
<keyword evidence="2 5" id="KW-0812">Transmembrane</keyword>
<dbReference type="Pfam" id="PF01094">
    <property type="entry name" value="ANF_receptor"/>
    <property type="match status" value="1"/>
</dbReference>
<dbReference type="STRING" id="29170.A0A368GDZ8"/>
<dbReference type="SUPFAM" id="SSF53822">
    <property type="entry name" value="Periplasmic binding protein-like I"/>
    <property type="match status" value="1"/>
</dbReference>
<evidence type="ECO:0000256" key="5">
    <source>
        <dbReference type="SAM" id="Phobius"/>
    </source>
</evidence>
<dbReference type="Gene3D" id="3.40.50.2300">
    <property type="match status" value="1"/>
</dbReference>
<reference evidence="7 8" key="1">
    <citation type="submission" date="2014-10" db="EMBL/GenBank/DDBJ databases">
        <title>Draft genome of the hookworm Ancylostoma caninum.</title>
        <authorList>
            <person name="Mitreva M."/>
        </authorList>
    </citation>
    <scope>NUCLEOTIDE SEQUENCE [LARGE SCALE GENOMIC DNA]</scope>
    <source>
        <strain evidence="7 8">Baltimore</strain>
    </source>
</reference>
<dbReference type="GO" id="GO:0016020">
    <property type="term" value="C:membrane"/>
    <property type="evidence" value="ECO:0007669"/>
    <property type="project" value="UniProtKB-SubCell"/>
</dbReference>
<keyword evidence="4 5" id="KW-0472">Membrane</keyword>
<name>A0A368GDZ8_ANCCA</name>
<dbReference type="InterPro" id="IPR052612">
    <property type="entry name" value="ANP_Clearance_Receptor"/>
</dbReference>
<evidence type="ECO:0000259" key="6">
    <source>
        <dbReference type="Pfam" id="PF01094"/>
    </source>
</evidence>
<organism evidence="7 8">
    <name type="scientific">Ancylostoma caninum</name>
    <name type="common">Dog hookworm</name>
    <dbReference type="NCBI Taxonomy" id="29170"/>
    <lineage>
        <taxon>Eukaryota</taxon>
        <taxon>Metazoa</taxon>
        <taxon>Ecdysozoa</taxon>
        <taxon>Nematoda</taxon>
        <taxon>Chromadorea</taxon>
        <taxon>Rhabditida</taxon>
        <taxon>Rhabditina</taxon>
        <taxon>Rhabditomorpha</taxon>
        <taxon>Strongyloidea</taxon>
        <taxon>Ancylostomatidae</taxon>
        <taxon>Ancylostomatinae</taxon>
        <taxon>Ancylostoma</taxon>
    </lineage>
</organism>
<evidence type="ECO:0000313" key="7">
    <source>
        <dbReference type="EMBL" id="RCN42634.1"/>
    </source>
</evidence>
<evidence type="ECO:0000313" key="8">
    <source>
        <dbReference type="Proteomes" id="UP000252519"/>
    </source>
</evidence>
<feature type="transmembrane region" description="Helical" evidence="5">
    <location>
        <begin position="133"/>
        <end position="158"/>
    </location>
</feature>
<keyword evidence="3 5" id="KW-1133">Transmembrane helix</keyword>
<keyword evidence="8" id="KW-1185">Reference proteome</keyword>
<comment type="subcellular location">
    <subcellularLocation>
        <location evidence="1">Membrane</location>
    </subcellularLocation>
</comment>
<dbReference type="OrthoDB" id="5873699at2759"/>
<comment type="caution">
    <text evidence="7">The sequence shown here is derived from an EMBL/GenBank/DDBJ whole genome shotgun (WGS) entry which is preliminary data.</text>
</comment>
<dbReference type="InterPro" id="IPR028082">
    <property type="entry name" value="Peripla_BP_I"/>
</dbReference>
<dbReference type="PANTHER" id="PTHR44755:SF10">
    <property type="entry name" value="RECEPTOR LIGAND BINDING REGION DOMAIN-CONTAINING PROTEIN"/>
    <property type="match status" value="1"/>
</dbReference>
<feature type="domain" description="Receptor ligand binding region" evidence="6">
    <location>
        <begin position="6"/>
        <end position="116"/>
    </location>
</feature>
<dbReference type="GO" id="GO:0017046">
    <property type="term" value="F:peptide hormone binding"/>
    <property type="evidence" value="ECO:0007669"/>
    <property type="project" value="TreeGrafter"/>
</dbReference>
<dbReference type="Proteomes" id="UP000252519">
    <property type="component" value="Unassembled WGS sequence"/>
</dbReference>
<evidence type="ECO:0000256" key="4">
    <source>
        <dbReference type="ARBA" id="ARBA00023136"/>
    </source>
</evidence>
<dbReference type="PANTHER" id="PTHR44755">
    <property type="entry name" value="NATRIURETIC PEPTIDE RECEPTOR 3-RELATED"/>
    <property type="match status" value="1"/>
</dbReference>
<dbReference type="InterPro" id="IPR001828">
    <property type="entry name" value="ANF_lig-bd_rcpt"/>
</dbReference>
<evidence type="ECO:0000256" key="1">
    <source>
        <dbReference type="ARBA" id="ARBA00004370"/>
    </source>
</evidence>
<proteinExistence type="predicted"/>
<dbReference type="GO" id="GO:0007165">
    <property type="term" value="P:signal transduction"/>
    <property type="evidence" value="ECO:0007669"/>
    <property type="project" value="TreeGrafter"/>
</dbReference>
<protein>
    <recommendedName>
        <fullName evidence="6">Receptor ligand binding region domain-containing protein</fullName>
    </recommendedName>
</protein>
<sequence length="159" mass="18074">MFQLFFRFTFLFDQCDEITAADISVKLIQNYHVDVILGPTCNYPTITAALISGYFDKPLFSWGLSTSSELDNASRFRMISVLAVNSFSLGVALHLLLLKFEWNQFAFIYYNSGEDQTCDIMKNDVQSYAINSLVYVFFQNFILLPAEFNVVIAAAVIIL</sequence>
<evidence type="ECO:0000256" key="2">
    <source>
        <dbReference type="ARBA" id="ARBA00022692"/>
    </source>
</evidence>
<evidence type="ECO:0000256" key="3">
    <source>
        <dbReference type="ARBA" id="ARBA00022989"/>
    </source>
</evidence>
<dbReference type="AlphaFoldDB" id="A0A368GDZ8"/>
<feature type="transmembrane region" description="Helical" evidence="5">
    <location>
        <begin position="78"/>
        <end position="97"/>
    </location>
</feature>
<dbReference type="EMBL" id="JOJR01000185">
    <property type="protein sequence ID" value="RCN42634.1"/>
    <property type="molecule type" value="Genomic_DNA"/>
</dbReference>
<accession>A0A368GDZ8</accession>
<gene>
    <name evidence="7" type="ORF">ANCCAN_11385</name>
</gene>